<dbReference type="InterPro" id="IPR005591">
    <property type="entry name" value="NapB"/>
</dbReference>
<dbReference type="PROSITE" id="PS51257">
    <property type="entry name" value="PROKAR_LIPOPROTEIN"/>
    <property type="match status" value="1"/>
</dbReference>
<dbReference type="EMBL" id="SSTJ01000003">
    <property type="protein sequence ID" value="THG38015.1"/>
    <property type="molecule type" value="Genomic_DNA"/>
</dbReference>
<feature type="signal peptide" evidence="1">
    <location>
        <begin position="1"/>
        <end position="29"/>
    </location>
</feature>
<dbReference type="RefSeq" id="WP_135970237.1">
    <property type="nucleotide sequence ID" value="NZ_CAQMYJ010000005.1"/>
</dbReference>
<accession>A0A4S4G5Q9</accession>
<dbReference type="Proteomes" id="UP000308978">
    <property type="component" value="Unassembled WGS sequence"/>
</dbReference>
<gene>
    <name evidence="2" type="ORF">E5986_03940</name>
</gene>
<proteinExistence type="predicted"/>
<reference evidence="2 3" key="1">
    <citation type="submission" date="2019-04" db="EMBL/GenBank/DDBJ databases">
        <title>Microbes associate with the intestines of laboratory mice.</title>
        <authorList>
            <person name="Navarre W."/>
            <person name="Wong E."/>
            <person name="Huang K.C."/>
            <person name="Tropini C."/>
            <person name="Ng K."/>
            <person name="Yu B."/>
        </authorList>
    </citation>
    <scope>NUCLEOTIDE SEQUENCE [LARGE SCALE GENOMIC DNA]</scope>
    <source>
        <strain evidence="2 3">NM80_B27</strain>
    </source>
</reference>
<evidence type="ECO:0000313" key="2">
    <source>
        <dbReference type="EMBL" id="THG38015.1"/>
    </source>
</evidence>
<dbReference type="GO" id="GO:0009061">
    <property type="term" value="P:anaerobic respiration"/>
    <property type="evidence" value="ECO:0007669"/>
    <property type="project" value="InterPro"/>
</dbReference>
<dbReference type="AlphaFoldDB" id="A0A4S4G5Q9"/>
<organism evidence="2 3">
    <name type="scientific">Adlercreutzia caecimuris</name>
    <dbReference type="NCBI Taxonomy" id="671266"/>
    <lineage>
        <taxon>Bacteria</taxon>
        <taxon>Bacillati</taxon>
        <taxon>Actinomycetota</taxon>
        <taxon>Coriobacteriia</taxon>
        <taxon>Eggerthellales</taxon>
        <taxon>Eggerthellaceae</taxon>
        <taxon>Adlercreutzia</taxon>
    </lineage>
</organism>
<dbReference type="Pfam" id="PF03892">
    <property type="entry name" value="NapB"/>
    <property type="match status" value="1"/>
</dbReference>
<sequence>MKRKKTIAAAVLAGALGLAALGGCSEPMADTGATYNPGEPPLMPASHEGRYERLGANGCYGCHGSSDTAEVLLSMATPLPADHYVGGDAATRTIDGPRAECITCHPVSQE</sequence>
<evidence type="ECO:0000313" key="3">
    <source>
        <dbReference type="Proteomes" id="UP000308978"/>
    </source>
</evidence>
<dbReference type="InterPro" id="IPR036280">
    <property type="entry name" value="Multihaem_cyt_sf"/>
</dbReference>
<keyword evidence="1" id="KW-0732">Signal</keyword>
<dbReference type="SUPFAM" id="SSF48695">
    <property type="entry name" value="Multiheme cytochromes"/>
    <property type="match status" value="1"/>
</dbReference>
<dbReference type="Gene3D" id="1.10.1130.10">
    <property type="entry name" value="Flavocytochrome C3, Chain A"/>
    <property type="match status" value="1"/>
</dbReference>
<name>A0A4S4G5Q9_9ACTN</name>
<protein>
    <submittedName>
        <fullName evidence="2">Uncharacterized protein</fullName>
    </submittedName>
</protein>
<comment type="caution">
    <text evidence="2">The sequence shown here is derived from an EMBL/GenBank/DDBJ whole genome shotgun (WGS) entry which is preliminary data.</text>
</comment>
<evidence type="ECO:0000256" key="1">
    <source>
        <dbReference type="SAM" id="SignalP"/>
    </source>
</evidence>
<feature type="chain" id="PRO_5020813725" evidence="1">
    <location>
        <begin position="30"/>
        <end position="110"/>
    </location>
</feature>